<dbReference type="InterPro" id="IPR003945">
    <property type="entry name" value="NU5C-like"/>
</dbReference>
<feature type="transmembrane region" description="Helical" evidence="16">
    <location>
        <begin position="84"/>
        <end position="106"/>
    </location>
</feature>
<dbReference type="GO" id="GO:0005743">
    <property type="term" value="C:mitochondrial inner membrane"/>
    <property type="evidence" value="ECO:0007669"/>
    <property type="project" value="UniProtKB-SubCell"/>
</dbReference>
<evidence type="ECO:0000256" key="10">
    <source>
        <dbReference type="ARBA" id="ARBA00022989"/>
    </source>
</evidence>
<feature type="transmembrane region" description="Helical" evidence="16">
    <location>
        <begin position="408"/>
        <end position="429"/>
    </location>
</feature>
<keyword evidence="7" id="KW-0999">Mitochondrion inner membrane</keyword>
<feature type="domain" description="NADH:quinone oxidoreductase/Mrp antiporter transmembrane" evidence="17">
    <location>
        <begin position="131"/>
        <end position="420"/>
    </location>
</feature>
<keyword evidence="9" id="KW-0249">Electron transport</keyword>
<dbReference type="PRINTS" id="PR01435">
    <property type="entry name" value="NPOXDRDTASE5"/>
</dbReference>
<evidence type="ECO:0000256" key="6">
    <source>
        <dbReference type="ARBA" id="ARBA00022692"/>
    </source>
</evidence>
<dbReference type="GO" id="GO:0042773">
    <property type="term" value="P:ATP synthesis coupled electron transport"/>
    <property type="evidence" value="ECO:0007669"/>
    <property type="project" value="InterPro"/>
</dbReference>
<feature type="transmembrane region" description="Helical" evidence="16">
    <location>
        <begin position="490"/>
        <end position="509"/>
    </location>
</feature>
<feature type="transmembrane region" description="Helical" evidence="16">
    <location>
        <begin position="242"/>
        <end position="262"/>
    </location>
</feature>
<feature type="transmembrane region" description="Helical" evidence="16">
    <location>
        <begin position="274"/>
        <end position="295"/>
    </location>
</feature>
<dbReference type="InterPro" id="IPR001750">
    <property type="entry name" value="ND/Mrp_TM"/>
</dbReference>
<dbReference type="PANTHER" id="PTHR42829">
    <property type="entry name" value="NADH-UBIQUINONE OXIDOREDUCTASE CHAIN 5"/>
    <property type="match status" value="1"/>
</dbReference>
<proteinExistence type="inferred from homology"/>
<evidence type="ECO:0000256" key="11">
    <source>
        <dbReference type="ARBA" id="ARBA00023027"/>
    </source>
</evidence>
<comment type="subcellular location">
    <subcellularLocation>
        <location evidence="1">Mitochondrion inner membrane</location>
        <topology evidence="1">Multi-pass membrane protein</topology>
    </subcellularLocation>
</comment>
<evidence type="ECO:0000256" key="16">
    <source>
        <dbReference type="RuleBase" id="RU003404"/>
    </source>
</evidence>
<keyword evidence="5" id="KW-0679">Respiratory chain</keyword>
<feature type="transmembrane region" description="Helical" evidence="16">
    <location>
        <begin position="136"/>
        <end position="155"/>
    </location>
</feature>
<evidence type="ECO:0000256" key="3">
    <source>
        <dbReference type="ARBA" id="ARBA00021096"/>
    </source>
</evidence>
<evidence type="ECO:0000256" key="8">
    <source>
        <dbReference type="ARBA" id="ARBA00022967"/>
    </source>
</evidence>
<evidence type="ECO:0000256" key="14">
    <source>
        <dbReference type="ARBA" id="ARBA00023136"/>
    </source>
</evidence>
<evidence type="ECO:0000256" key="1">
    <source>
        <dbReference type="ARBA" id="ARBA00004448"/>
    </source>
</evidence>
<dbReference type="RefSeq" id="YP_009750747.1">
    <property type="nucleotide sequence ID" value="NC_046843.1"/>
</dbReference>
<reference evidence="20" key="1">
    <citation type="journal article" date="2019" name="Mitochondrial DNA Part B Resour">
        <title>The complete mitochondrial genome of Tanacetipathes thamnea Warner, 1981 (Antipatharia: Myriopathidae).</title>
        <authorList>
            <person name="Figueroa D.F."/>
            <person name="Hicks D."/>
            <person name="Figueroa N.J."/>
        </authorList>
    </citation>
    <scope>NUCLEOTIDE SEQUENCE</scope>
</reference>
<dbReference type="GO" id="GO:0003954">
    <property type="term" value="F:NADH dehydrogenase activity"/>
    <property type="evidence" value="ECO:0007669"/>
    <property type="project" value="TreeGrafter"/>
</dbReference>
<dbReference type="EC" id="7.1.1.2" evidence="2 16"/>
<dbReference type="PRINTS" id="PR01434">
    <property type="entry name" value="NADHDHGNASE5"/>
</dbReference>
<evidence type="ECO:0000259" key="19">
    <source>
        <dbReference type="Pfam" id="PF06455"/>
    </source>
</evidence>
<feature type="transmembrane region" description="Helical" evidence="16">
    <location>
        <begin position="113"/>
        <end position="130"/>
    </location>
</feature>
<feature type="domain" description="NADH-Ubiquinone oxidoreductase (complex I) chain 5 N-terminal" evidence="18">
    <location>
        <begin position="64"/>
        <end position="114"/>
    </location>
</feature>
<feature type="domain" description="NADH dehydrogenase subunit 5 C-terminal" evidence="19">
    <location>
        <begin position="423"/>
        <end position="609"/>
    </location>
</feature>
<feature type="transmembrane region" description="Helical" evidence="16">
    <location>
        <begin position="30"/>
        <end position="49"/>
    </location>
</feature>
<dbReference type="NCBIfam" id="TIGR01974">
    <property type="entry name" value="NDH_I_L"/>
    <property type="match status" value="1"/>
</dbReference>
<dbReference type="GO" id="GO:0008137">
    <property type="term" value="F:NADH dehydrogenase (ubiquinone) activity"/>
    <property type="evidence" value="ECO:0007669"/>
    <property type="project" value="UniProtKB-EC"/>
</dbReference>
<keyword evidence="14 16" id="KW-0472">Membrane</keyword>
<dbReference type="GeneID" id="54103400"/>
<dbReference type="GO" id="GO:0015990">
    <property type="term" value="P:electron transport coupled proton transport"/>
    <property type="evidence" value="ECO:0007669"/>
    <property type="project" value="TreeGrafter"/>
</dbReference>
<gene>
    <name evidence="20" type="primary">ND5</name>
</gene>
<evidence type="ECO:0000256" key="5">
    <source>
        <dbReference type="ARBA" id="ARBA00022660"/>
    </source>
</evidence>
<evidence type="ECO:0000256" key="15">
    <source>
        <dbReference type="ARBA" id="ARBA00049551"/>
    </source>
</evidence>
<dbReference type="Pfam" id="PF00662">
    <property type="entry name" value="Proton_antipo_N"/>
    <property type="match status" value="1"/>
</dbReference>
<dbReference type="Pfam" id="PF00361">
    <property type="entry name" value="Proton_antipo_M"/>
    <property type="match status" value="1"/>
</dbReference>
<dbReference type="AlphaFoldDB" id="A0A6G7S8Y6"/>
<evidence type="ECO:0000256" key="7">
    <source>
        <dbReference type="ARBA" id="ARBA00022792"/>
    </source>
</evidence>
<evidence type="ECO:0000313" key="20">
    <source>
        <dbReference type="EMBL" id="QIJ98186.1"/>
    </source>
</evidence>
<feature type="transmembrane region" description="Helical" evidence="16">
    <location>
        <begin position="334"/>
        <end position="352"/>
    </location>
</feature>
<evidence type="ECO:0000256" key="4">
    <source>
        <dbReference type="ARBA" id="ARBA00022448"/>
    </source>
</evidence>
<feature type="transmembrane region" description="Helical" evidence="16">
    <location>
        <begin position="450"/>
        <end position="470"/>
    </location>
</feature>
<evidence type="ECO:0000259" key="18">
    <source>
        <dbReference type="Pfam" id="PF00662"/>
    </source>
</evidence>
<name>A0A6G7S8Y6_9CNID</name>
<dbReference type="CTD" id="4540"/>
<feature type="transmembrane region" description="Helical" evidence="16">
    <location>
        <begin position="364"/>
        <end position="388"/>
    </location>
</feature>
<feature type="transmembrane region" description="Helical" evidence="16">
    <location>
        <begin position="209"/>
        <end position="230"/>
    </location>
</feature>
<organism evidence="20">
    <name type="scientific">Tanacetipathes thamnea</name>
    <dbReference type="NCBI Taxonomy" id="2716933"/>
    <lineage>
        <taxon>Eukaryota</taxon>
        <taxon>Metazoa</taxon>
        <taxon>Cnidaria</taxon>
        <taxon>Anthozoa</taxon>
        <taxon>Hexacorallia</taxon>
        <taxon>Antipatharia</taxon>
        <taxon>Myriopathidae</taxon>
        <taxon>Tanacetipathes</taxon>
    </lineage>
</organism>
<keyword evidence="11 16" id="KW-0520">NAD</keyword>
<accession>A0A6G7S8Y6</accession>
<feature type="transmembrane region" description="Helical" evidence="16">
    <location>
        <begin position="516"/>
        <end position="535"/>
    </location>
</feature>
<dbReference type="InterPro" id="IPR001516">
    <property type="entry name" value="Proton_antipo_N"/>
</dbReference>
<sequence length="616" mass="68039">MYILVVLAPLIGALTSGLFGRKIGEKGAGILTSGCLIISLSWSTLIFYETTLNSSTTYIKLWRWLDSDLLTTYFGLQFDSLTATMLLVVTMVSTLVHVFSTAYMCGDPHLPRFMSYLSLFTFLMIVLVTSDNYPQLFIGWEGVGLCSYLLINFWLTRIEANKAAIKAMLVNRVGDIGLVLAMFAIWGQFGALDFSSTFNLAPTLTSSNNITLICLLLFIGAVGKSAQLGLHTWLPDAMEGPTPVSALIHAATMVTAGVFLLIRSSPLLEQAPLALMVVTIIGSLTAFMAATVGLVQNDLKKVIAYSTCSQLGYMVVACGLSHYSISLFHLMNHAFFKALLFLSAGSVIHALADEQDMRKMGGLMQSIPFTYTMMAIGSLSLMGFPYLTGFYSKDLILELAYDQHYLAFAHWLGVFSALLTAFYSIRLVYLTFISDTNTRKEVFIHAHEGSWNLTLPLLLLALGSLFVGYLTKEVIWSFQATLPPIIPISIKLMPVVFSLLGATLAIVLYHYSAYAFSALVSPISLASYTFLYSAWQFNYIINHFLVKSVWWTGHLITYRTLDRGVLELMGPKGLSNFMIKLTQGISNIQSGLVFNYALVILIGTAILILWTVWPPY</sequence>
<dbReference type="EMBL" id="MN265369">
    <property type="protein sequence ID" value="QIJ98186.1"/>
    <property type="molecule type" value="Genomic_DNA"/>
</dbReference>
<dbReference type="NCBIfam" id="NF005141">
    <property type="entry name" value="PRK06590.1"/>
    <property type="match status" value="1"/>
</dbReference>
<dbReference type="Pfam" id="PF06455">
    <property type="entry name" value="NADH5_C"/>
    <property type="match status" value="1"/>
</dbReference>
<keyword evidence="8" id="KW-1278">Translocase</keyword>
<dbReference type="PANTHER" id="PTHR42829:SF2">
    <property type="entry name" value="NADH-UBIQUINONE OXIDOREDUCTASE CHAIN 5"/>
    <property type="match status" value="1"/>
</dbReference>
<comment type="similarity">
    <text evidence="16">Belongs to the complex I subunit 5 family.</text>
</comment>
<dbReference type="InterPro" id="IPR010934">
    <property type="entry name" value="NADH_DH_su5_C"/>
</dbReference>
<keyword evidence="13 16" id="KW-0496">Mitochondrion</keyword>
<feature type="transmembrane region" description="Helical" evidence="16">
    <location>
        <begin position="593"/>
        <end position="613"/>
    </location>
</feature>
<keyword evidence="4 16" id="KW-0813">Transport</keyword>
<evidence type="ECO:0000256" key="2">
    <source>
        <dbReference type="ARBA" id="ARBA00012944"/>
    </source>
</evidence>
<geneLocation type="mitochondrion" evidence="20"/>
<comment type="function">
    <text evidence="16">Core subunit of the mitochondrial membrane respiratory chain NADH dehydrogenase (Complex I) which catalyzes electron transfer from NADH through the respiratory chain, using ubiquinone as an electron acceptor. Essential for the catalytic activity and assembly of complex I.</text>
</comment>
<keyword evidence="6 16" id="KW-0812">Transmembrane</keyword>
<keyword evidence="12 16" id="KW-0830">Ubiquinone</keyword>
<dbReference type="InterPro" id="IPR018393">
    <property type="entry name" value="NADHpl_OxRdtase_5_subgr"/>
</dbReference>
<feature type="transmembrane region" description="Helical" evidence="16">
    <location>
        <begin position="302"/>
        <end position="322"/>
    </location>
</feature>
<comment type="catalytic activity">
    <reaction evidence="15 16">
        <text>a ubiquinone + NADH + 5 H(+)(in) = a ubiquinol + NAD(+) + 4 H(+)(out)</text>
        <dbReference type="Rhea" id="RHEA:29091"/>
        <dbReference type="Rhea" id="RHEA-COMP:9565"/>
        <dbReference type="Rhea" id="RHEA-COMP:9566"/>
        <dbReference type="ChEBI" id="CHEBI:15378"/>
        <dbReference type="ChEBI" id="CHEBI:16389"/>
        <dbReference type="ChEBI" id="CHEBI:17976"/>
        <dbReference type="ChEBI" id="CHEBI:57540"/>
        <dbReference type="ChEBI" id="CHEBI:57945"/>
        <dbReference type="EC" id="7.1.1.2"/>
    </reaction>
</comment>
<evidence type="ECO:0000256" key="13">
    <source>
        <dbReference type="ARBA" id="ARBA00023128"/>
    </source>
</evidence>
<keyword evidence="10 16" id="KW-1133">Transmembrane helix</keyword>
<protein>
    <recommendedName>
        <fullName evidence="3 16">NADH-ubiquinone oxidoreductase chain 5</fullName>
        <ecNumber evidence="2 16">7.1.1.2</ecNumber>
    </recommendedName>
</protein>
<dbReference type="Gene3D" id="1.20.5.2700">
    <property type="match status" value="1"/>
</dbReference>
<evidence type="ECO:0000259" key="17">
    <source>
        <dbReference type="Pfam" id="PF00361"/>
    </source>
</evidence>
<evidence type="ECO:0000256" key="12">
    <source>
        <dbReference type="ARBA" id="ARBA00023075"/>
    </source>
</evidence>
<feature type="transmembrane region" description="Helical" evidence="16">
    <location>
        <begin position="167"/>
        <end position="189"/>
    </location>
</feature>
<evidence type="ECO:0000256" key="9">
    <source>
        <dbReference type="ARBA" id="ARBA00022982"/>
    </source>
</evidence>